<gene>
    <name evidence="8" type="ORF">MICPUCDRAFT_63688</name>
</gene>
<dbReference type="GeneID" id="9688611"/>
<dbReference type="RefSeq" id="XP_003063376.1">
    <property type="nucleotide sequence ID" value="XM_003063330.1"/>
</dbReference>
<dbReference type="SUPFAM" id="SSF57959">
    <property type="entry name" value="Leucine zipper domain"/>
    <property type="match status" value="1"/>
</dbReference>
<dbReference type="PANTHER" id="PTHR46408">
    <property type="entry name" value="BASIC LEUCINE ZIPPER 63"/>
    <property type="match status" value="1"/>
</dbReference>
<keyword evidence="9" id="KW-1185">Reference proteome</keyword>
<evidence type="ECO:0000256" key="4">
    <source>
        <dbReference type="ARBA" id="ARBA00023163"/>
    </source>
</evidence>
<proteinExistence type="predicted"/>
<evidence type="ECO:0000256" key="3">
    <source>
        <dbReference type="ARBA" id="ARBA00023125"/>
    </source>
</evidence>
<reference evidence="8 9" key="1">
    <citation type="journal article" date="2009" name="Science">
        <title>Green evolution and dynamic adaptations revealed by genomes of the marine picoeukaryotes Micromonas.</title>
        <authorList>
            <person name="Worden A.Z."/>
            <person name="Lee J.H."/>
            <person name="Mock T."/>
            <person name="Rouze P."/>
            <person name="Simmons M.P."/>
            <person name="Aerts A.L."/>
            <person name="Allen A.E."/>
            <person name="Cuvelier M.L."/>
            <person name="Derelle E."/>
            <person name="Everett M.V."/>
            <person name="Foulon E."/>
            <person name="Grimwood J."/>
            <person name="Gundlach H."/>
            <person name="Henrissat B."/>
            <person name="Napoli C."/>
            <person name="McDonald S.M."/>
            <person name="Parker M.S."/>
            <person name="Rombauts S."/>
            <person name="Salamov A."/>
            <person name="Von Dassow P."/>
            <person name="Badger J.H."/>
            <person name="Coutinho P.M."/>
            <person name="Demir E."/>
            <person name="Dubchak I."/>
            <person name="Gentemann C."/>
            <person name="Eikrem W."/>
            <person name="Gready J.E."/>
            <person name="John U."/>
            <person name="Lanier W."/>
            <person name="Lindquist E.A."/>
            <person name="Lucas S."/>
            <person name="Mayer K.F."/>
            <person name="Moreau H."/>
            <person name="Not F."/>
            <person name="Otillar R."/>
            <person name="Panaud O."/>
            <person name="Pangilinan J."/>
            <person name="Paulsen I."/>
            <person name="Piegu B."/>
            <person name="Poliakov A."/>
            <person name="Robbens S."/>
            <person name="Schmutz J."/>
            <person name="Toulza E."/>
            <person name="Wyss T."/>
            <person name="Zelensky A."/>
            <person name="Zhou K."/>
            <person name="Armbrust E.V."/>
            <person name="Bhattacharya D."/>
            <person name="Goodenough U.W."/>
            <person name="Van de Peer Y."/>
            <person name="Grigoriev I.V."/>
        </authorList>
    </citation>
    <scope>NUCLEOTIDE SEQUENCE [LARGE SCALE GENOMIC DNA]</scope>
    <source>
        <strain evidence="8 9">CCMP1545</strain>
    </source>
</reference>
<organism evidence="9">
    <name type="scientific">Micromonas pusilla (strain CCMP1545)</name>
    <name type="common">Picoplanktonic green alga</name>
    <dbReference type="NCBI Taxonomy" id="564608"/>
    <lineage>
        <taxon>Eukaryota</taxon>
        <taxon>Viridiplantae</taxon>
        <taxon>Chlorophyta</taxon>
        <taxon>Mamiellophyceae</taxon>
        <taxon>Mamiellales</taxon>
        <taxon>Mamiellaceae</taxon>
        <taxon>Micromonas</taxon>
    </lineage>
</organism>
<dbReference type="EMBL" id="GG663748">
    <property type="protein sequence ID" value="EEH52512.1"/>
    <property type="molecule type" value="Genomic_DNA"/>
</dbReference>
<dbReference type="STRING" id="564608.C1N5J9"/>
<keyword evidence="3" id="KW-0238">DNA-binding</keyword>
<accession>C1N5J9</accession>
<feature type="region of interest" description="Disordered" evidence="6">
    <location>
        <begin position="426"/>
        <end position="505"/>
    </location>
</feature>
<dbReference type="Gene3D" id="1.20.5.170">
    <property type="match status" value="1"/>
</dbReference>
<evidence type="ECO:0000256" key="6">
    <source>
        <dbReference type="SAM" id="MobiDB-lite"/>
    </source>
</evidence>
<dbReference type="GO" id="GO:0005634">
    <property type="term" value="C:nucleus"/>
    <property type="evidence" value="ECO:0007669"/>
    <property type="project" value="UniProtKB-SubCell"/>
</dbReference>
<dbReference type="GO" id="GO:0003700">
    <property type="term" value="F:DNA-binding transcription factor activity"/>
    <property type="evidence" value="ECO:0007669"/>
    <property type="project" value="InterPro"/>
</dbReference>
<protein>
    <submittedName>
        <fullName evidence="8">Predicted protein</fullName>
    </submittedName>
</protein>
<dbReference type="Proteomes" id="UP000001876">
    <property type="component" value="Unassembled WGS sequence"/>
</dbReference>
<evidence type="ECO:0000256" key="2">
    <source>
        <dbReference type="ARBA" id="ARBA00023015"/>
    </source>
</evidence>
<keyword evidence="4" id="KW-0804">Transcription</keyword>
<dbReference type="InterPro" id="IPR004827">
    <property type="entry name" value="bZIP"/>
</dbReference>
<dbReference type="AlphaFoldDB" id="C1N5J9"/>
<feature type="compositionally biased region" description="Low complexity" evidence="6">
    <location>
        <begin position="426"/>
        <end position="441"/>
    </location>
</feature>
<evidence type="ECO:0000256" key="1">
    <source>
        <dbReference type="ARBA" id="ARBA00004123"/>
    </source>
</evidence>
<dbReference type="PANTHER" id="PTHR46408:SF10">
    <property type="entry name" value="BASIC LEUCINE ZIPPER 63"/>
    <property type="match status" value="1"/>
</dbReference>
<evidence type="ECO:0000259" key="7">
    <source>
        <dbReference type="PROSITE" id="PS50217"/>
    </source>
</evidence>
<feature type="compositionally biased region" description="Acidic residues" evidence="6">
    <location>
        <begin position="340"/>
        <end position="353"/>
    </location>
</feature>
<comment type="subcellular location">
    <subcellularLocation>
        <location evidence="1">Nucleus</location>
    </subcellularLocation>
</comment>
<name>C1N5J9_MICPC</name>
<keyword evidence="5" id="KW-0539">Nucleus</keyword>
<dbReference type="FunFam" id="1.20.5.170:FF:000020">
    <property type="entry name" value="BZIP transcription factor"/>
    <property type="match status" value="1"/>
</dbReference>
<dbReference type="PROSITE" id="PS50217">
    <property type="entry name" value="BZIP"/>
    <property type="match status" value="1"/>
</dbReference>
<evidence type="ECO:0000313" key="9">
    <source>
        <dbReference type="Proteomes" id="UP000001876"/>
    </source>
</evidence>
<dbReference type="Pfam" id="PF00170">
    <property type="entry name" value="bZIP_1"/>
    <property type="match status" value="1"/>
</dbReference>
<feature type="region of interest" description="Disordered" evidence="6">
    <location>
        <begin position="304"/>
        <end position="355"/>
    </location>
</feature>
<dbReference type="InterPro" id="IPR046347">
    <property type="entry name" value="bZIP_sf"/>
</dbReference>
<evidence type="ECO:0000313" key="8">
    <source>
        <dbReference type="EMBL" id="EEH52512.1"/>
    </source>
</evidence>
<dbReference type="GO" id="GO:0003677">
    <property type="term" value="F:DNA binding"/>
    <property type="evidence" value="ECO:0007669"/>
    <property type="project" value="UniProtKB-KW"/>
</dbReference>
<dbReference type="KEGG" id="mpp:MICPUCDRAFT_63688"/>
<evidence type="ECO:0000256" key="5">
    <source>
        <dbReference type="ARBA" id="ARBA00023242"/>
    </source>
</evidence>
<keyword evidence="2" id="KW-0805">Transcription regulation</keyword>
<feature type="compositionally biased region" description="Polar residues" evidence="6">
    <location>
        <begin position="476"/>
        <end position="486"/>
    </location>
</feature>
<dbReference type="SMART" id="SM00338">
    <property type="entry name" value="BRLZ"/>
    <property type="match status" value="1"/>
</dbReference>
<feature type="region of interest" description="Disordered" evidence="6">
    <location>
        <begin position="1"/>
        <end position="21"/>
    </location>
</feature>
<feature type="domain" description="BZIP" evidence="7">
    <location>
        <begin position="1"/>
        <end position="44"/>
    </location>
</feature>
<sequence>MLSNRESARRSRRRKQSHLGDLQAKVDALQAEKNDLSRALRAMQFNFQRALERNRYAKRSLSYLREQVMSDRTLSREAIVAATTAVMMERAPAPQGEPCVGGGGYGGALEAATAGAGDAPSAAARRPAAAAPVAAEDDAIDHHHHRGHHGTHPVLRQMNMHDARANGLFGVGGASAGFASLGFVGAVDSGPGPSLGFSGAGDSATTTTTGPSFTSPGGFLGRGSIGGSFQGGFRGVIGDGHEGLILPSSGDDGVRGGIGVGGVGGGTSSDAEAAAVVSRRFHAMPFPGPLGAGDDDDDDALAAAAAAARGAREPSHGGSSGNSEYDAVAFRAEDGKGGDGDGDDDDDDDDDPLDTLLRSCTNVDVAAADDALEPIAWVAGVIDPDVVDPAGGGGGGSAEKTRAAAATKSLRNGVHHANAVVWEPVTTTTTTETEDAPSLLESPPPPPSTTTRPINNKKMDRSDSMNRVASLERMNYQKTRTATRGGSPSPLGDPQRKASAASAIA</sequence>